<dbReference type="Gene3D" id="2.160.20.10">
    <property type="entry name" value="Single-stranded right-handed beta-helix, Pectin lyase-like"/>
    <property type="match status" value="1"/>
</dbReference>
<dbReference type="InterPro" id="IPR012334">
    <property type="entry name" value="Pectin_lyas_fold"/>
</dbReference>
<evidence type="ECO:0000256" key="1">
    <source>
        <dbReference type="ARBA" id="ARBA00004906"/>
    </source>
</evidence>
<proteinExistence type="predicted"/>
<dbReference type="PATRIC" id="fig|1434111.4.peg.3261"/>
<evidence type="ECO:0000256" key="3">
    <source>
        <dbReference type="ARBA" id="ARBA00022786"/>
    </source>
</evidence>
<keyword evidence="7" id="KW-1185">Reference proteome</keyword>
<dbReference type="RefSeq" id="WP_048127449.1">
    <property type="nucleotide sequence ID" value="NZ_CP009515.1"/>
</dbReference>
<keyword evidence="3" id="KW-0833">Ubl conjugation pathway</keyword>
<gene>
    <name evidence="6" type="ORF">MSLAZ_2457</name>
</gene>
<evidence type="ECO:0000313" key="6">
    <source>
        <dbReference type="EMBL" id="AKB75718.1"/>
    </source>
</evidence>
<dbReference type="Pfam" id="PF05048">
    <property type="entry name" value="NosD"/>
    <property type="match status" value="1"/>
</dbReference>
<dbReference type="GeneID" id="24807288"/>
<dbReference type="NCBIfam" id="TIGR03804">
    <property type="entry name" value="para_beta_helix"/>
    <property type="match status" value="3"/>
</dbReference>
<keyword evidence="4" id="KW-0812">Transmembrane</keyword>
<comment type="pathway">
    <text evidence="1">Protein modification; protein ubiquitination.</text>
</comment>
<feature type="transmembrane region" description="Helical" evidence="4">
    <location>
        <begin position="284"/>
        <end position="303"/>
    </location>
</feature>
<dbReference type="InterPro" id="IPR011050">
    <property type="entry name" value="Pectin_lyase_fold/virulence"/>
</dbReference>
<evidence type="ECO:0000256" key="2">
    <source>
        <dbReference type="ARBA" id="ARBA00022737"/>
    </source>
</evidence>
<dbReference type="FunFam" id="2.160.20.10:FF:000141">
    <property type="entry name" value="Cell surface protein"/>
    <property type="match status" value="1"/>
</dbReference>
<dbReference type="SMART" id="SM00710">
    <property type="entry name" value="PbH1"/>
    <property type="match status" value="5"/>
</dbReference>
<reference evidence="6 7" key="1">
    <citation type="submission" date="2014-07" db="EMBL/GenBank/DDBJ databases">
        <title>Methanogenic archaea and the global carbon cycle.</title>
        <authorList>
            <person name="Henriksen J.R."/>
            <person name="Luke J."/>
            <person name="Reinhart S."/>
            <person name="Benedict M.N."/>
            <person name="Youngblut N.D."/>
            <person name="Metcalf M.E."/>
            <person name="Whitaker R.J."/>
            <person name="Metcalf W.W."/>
        </authorList>
    </citation>
    <scope>NUCLEOTIDE SEQUENCE [LARGE SCALE GENOMIC DNA]</scope>
    <source>
        <strain evidence="6 7">Z-7289</strain>
    </source>
</reference>
<keyword evidence="4" id="KW-0472">Membrane</keyword>
<dbReference type="Proteomes" id="UP000033072">
    <property type="component" value="Chromosome"/>
</dbReference>
<accession>A0A0E3S975</accession>
<evidence type="ECO:0000256" key="4">
    <source>
        <dbReference type="SAM" id="Phobius"/>
    </source>
</evidence>
<dbReference type="PANTHER" id="PTHR22990:SF15">
    <property type="entry name" value="F-BOX ONLY PROTEIN 10"/>
    <property type="match status" value="1"/>
</dbReference>
<dbReference type="PANTHER" id="PTHR22990">
    <property type="entry name" value="F-BOX ONLY PROTEIN"/>
    <property type="match status" value="1"/>
</dbReference>
<dbReference type="InterPro" id="IPR007742">
    <property type="entry name" value="NosD_dom"/>
</dbReference>
<keyword evidence="4" id="KW-1133">Transmembrane helix</keyword>
<dbReference type="AlphaFoldDB" id="A0A0E3S975"/>
<dbReference type="STRING" id="1434111.MSLAZ_2457"/>
<dbReference type="KEGG" id="mls:MSLAZ_2457"/>
<evidence type="ECO:0000259" key="5">
    <source>
        <dbReference type="Pfam" id="PF05048"/>
    </source>
</evidence>
<dbReference type="InterPro" id="IPR006626">
    <property type="entry name" value="PbH1"/>
</dbReference>
<dbReference type="InterPro" id="IPR022441">
    <property type="entry name" value="Para_beta_helix_rpt-2"/>
</dbReference>
<dbReference type="EMBL" id="CP009515">
    <property type="protein sequence ID" value="AKB75718.1"/>
    <property type="molecule type" value="Genomic_DNA"/>
</dbReference>
<protein>
    <submittedName>
        <fullName evidence="6">Cell surface protein</fullName>
    </submittedName>
</protein>
<sequence>MGSDDNKDFPSIQEAVNAAEAGDTVYVYNGLYMENIYIDKEISVRSISGKPEINIVTAKNPHDHVFHVIANNVTISGFSINGANDTQKAGIYLENTQGVMISNNNLSSNRLGIYLESSNTNMLNLNDVSKNEVGIFLNASKDNWIINNRVKMNSLGGIILEASDGNYLKENLLHFNTEYGLMLSNSSKNLMYDNYFQNSENVGYAGSNLENLWNMTMSRETNIVGGPFIGGNYWTGPENTALCVIEDLDNNGFCDASYDLGEGNIDYMPLIRRPQLFQGDERSLTVSLLGFALFVFALGIFIIKRVMGWVGDDFKKDNK</sequence>
<organism evidence="6 7">
    <name type="scientific">Methanosarcina lacustris Z-7289</name>
    <dbReference type="NCBI Taxonomy" id="1434111"/>
    <lineage>
        <taxon>Archaea</taxon>
        <taxon>Methanobacteriati</taxon>
        <taxon>Methanobacteriota</taxon>
        <taxon>Stenosarchaea group</taxon>
        <taxon>Methanomicrobia</taxon>
        <taxon>Methanosarcinales</taxon>
        <taxon>Methanosarcinaceae</taxon>
        <taxon>Methanosarcina</taxon>
    </lineage>
</organism>
<evidence type="ECO:0000313" key="7">
    <source>
        <dbReference type="Proteomes" id="UP000033072"/>
    </source>
</evidence>
<dbReference type="SUPFAM" id="SSF51126">
    <property type="entry name" value="Pectin lyase-like"/>
    <property type="match status" value="1"/>
</dbReference>
<keyword evidence="2" id="KW-0677">Repeat</keyword>
<dbReference type="HOGENOM" id="CLU_862238_0_0_2"/>
<name>A0A0E3S975_9EURY</name>
<dbReference type="InterPro" id="IPR051550">
    <property type="entry name" value="SCF-Subunits/Alg-Epimerases"/>
</dbReference>
<feature type="domain" description="Periplasmic copper-binding protein NosD beta helix" evidence="5">
    <location>
        <begin position="17"/>
        <end position="238"/>
    </location>
</feature>